<dbReference type="InterPro" id="IPR006694">
    <property type="entry name" value="Fatty_acid_hydroxylase"/>
</dbReference>
<dbReference type="Proteomes" id="UP000011682">
    <property type="component" value="Unassembled WGS sequence"/>
</dbReference>
<sequence length="139" mass="15797">MLGTVWRFHAVHHSVEHLDWVAAHREHPLDGLTTQWVCNLPAFVLGIPLGPLTMVAAFRGMWAIFIHSNVRLPLGLLGLLFGAPELHHWHHARVEQTRRWMRPESPDGDAHPVWTKETRGRAMGWSTLSVNSWKALISA</sequence>
<dbReference type="GO" id="GO:0016491">
    <property type="term" value="F:oxidoreductase activity"/>
    <property type="evidence" value="ECO:0007669"/>
    <property type="project" value="InterPro"/>
</dbReference>
<dbReference type="RefSeq" id="WP_002627961.1">
    <property type="nucleotide sequence ID" value="NZ_ANAH02000024.1"/>
</dbReference>
<comment type="caution">
    <text evidence="2">The sequence shown here is derived from an EMBL/GenBank/DDBJ whole genome shotgun (WGS) entry which is preliminary data.</text>
</comment>
<proteinExistence type="predicted"/>
<evidence type="ECO:0000313" key="3">
    <source>
        <dbReference type="Proteomes" id="UP000011682"/>
    </source>
</evidence>
<dbReference type="EMBL" id="ANAH02000024">
    <property type="protein sequence ID" value="EPX58479.1"/>
    <property type="molecule type" value="Genomic_DNA"/>
</dbReference>
<evidence type="ECO:0000313" key="2">
    <source>
        <dbReference type="EMBL" id="EPX58479.1"/>
    </source>
</evidence>
<dbReference type="eggNOG" id="COG3000">
    <property type="taxonomic scope" value="Bacteria"/>
</dbReference>
<reference evidence="2" key="1">
    <citation type="submission" date="2013-05" db="EMBL/GenBank/DDBJ databases">
        <title>Genome assembly of Cystobacter fuscus DSM 2262.</title>
        <authorList>
            <person name="Sharma G."/>
            <person name="Khatri I."/>
            <person name="Kaur C."/>
            <person name="Mayilraj S."/>
            <person name="Subramanian S."/>
        </authorList>
    </citation>
    <scope>NUCLEOTIDE SEQUENCE [LARGE SCALE GENOMIC DNA]</scope>
    <source>
        <strain evidence="2">DSM 2262</strain>
    </source>
</reference>
<dbReference type="GO" id="GO:0005506">
    <property type="term" value="F:iron ion binding"/>
    <property type="evidence" value="ECO:0007669"/>
    <property type="project" value="InterPro"/>
</dbReference>
<keyword evidence="3" id="KW-1185">Reference proteome</keyword>
<name>S9QAX0_CYSF2</name>
<organism evidence="2 3">
    <name type="scientific">Cystobacter fuscus (strain ATCC 25194 / DSM 2262 / NBRC 100088 / M29)</name>
    <dbReference type="NCBI Taxonomy" id="1242864"/>
    <lineage>
        <taxon>Bacteria</taxon>
        <taxon>Pseudomonadati</taxon>
        <taxon>Myxococcota</taxon>
        <taxon>Myxococcia</taxon>
        <taxon>Myxococcales</taxon>
        <taxon>Cystobacterineae</taxon>
        <taxon>Archangiaceae</taxon>
        <taxon>Cystobacter</taxon>
    </lineage>
</organism>
<feature type="domain" description="Fatty acid hydroxylase" evidence="1">
    <location>
        <begin position="5"/>
        <end position="96"/>
    </location>
</feature>
<evidence type="ECO:0000259" key="1">
    <source>
        <dbReference type="Pfam" id="PF04116"/>
    </source>
</evidence>
<dbReference type="GO" id="GO:0008610">
    <property type="term" value="P:lipid biosynthetic process"/>
    <property type="evidence" value="ECO:0007669"/>
    <property type="project" value="InterPro"/>
</dbReference>
<dbReference type="Pfam" id="PF04116">
    <property type="entry name" value="FA_hydroxylase"/>
    <property type="match status" value="1"/>
</dbReference>
<protein>
    <recommendedName>
        <fullName evidence="1">Fatty acid hydroxylase domain-containing protein</fullName>
    </recommendedName>
</protein>
<dbReference type="AlphaFoldDB" id="S9QAX0"/>
<gene>
    <name evidence="2" type="ORF">D187_003951</name>
</gene>
<accession>S9QAX0</accession>